<dbReference type="AlphaFoldDB" id="A0A068WX74"/>
<dbReference type="OrthoDB" id="25002at2759"/>
<reference evidence="6 7" key="1">
    <citation type="journal article" date="2013" name="Nature">
        <title>The genomes of four tapeworm species reveal adaptations to parasitism.</title>
        <authorList>
            <person name="Tsai I.J."/>
            <person name="Zarowiecki M."/>
            <person name="Holroyd N."/>
            <person name="Garciarrubio A."/>
            <person name="Sanchez-Flores A."/>
            <person name="Brooks K.L."/>
            <person name="Tracey A."/>
            <person name="Bobes R.J."/>
            <person name="Fragoso G."/>
            <person name="Sciutto E."/>
            <person name="Aslett M."/>
            <person name="Beasley H."/>
            <person name="Bennett H.M."/>
            <person name="Cai J."/>
            <person name="Camicia F."/>
            <person name="Clark R."/>
            <person name="Cucher M."/>
            <person name="De Silva N."/>
            <person name="Day T.A."/>
            <person name="Deplazes P."/>
            <person name="Estrada K."/>
            <person name="Fernandez C."/>
            <person name="Holland P.W."/>
            <person name="Hou J."/>
            <person name="Hu S."/>
            <person name="Huckvale T."/>
            <person name="Hung S.S."/>
            <person name="Kamenetzky L."/>
            <person name="Keane J.A."/>
            <person name="Kiss F."/>
            <person name="Koziol U."/>
            <person name="Lambert O."/>
            <person name="Liu K."/>
            <person name="Luo X."/>
            <person name="Luo Y."/>
            <person name="Macchiaroli N."/>
            <person name="Nichol S."/>
            <person name="Paps J."/>
            <person name="Parkinson J."/>
            <person name="Pouchkina-Stantcheva N."/>
            <person name="Riddiford N."/>
            <person name="Rosenzvit M."/>
            <person name="Salinas G."/>
            <person name="Wasmuth J.D."/>
            <person name="Zamanian M."/>
            <person name="Zheng Y."/>
            <person name="Cai X."/>
            <person name="Soberon X."/>
            <person name="Olson P.D."/>
            <person name="Laclette J.P."/>
            <person name="Brehm K."/>
            <person name="Berriman M."/>
            <person name="Garciarrubio A."/>
            <person name="Bobes R.J."/>
            <person name="Fragoso G."/>
            <person name="Sanchez-Flores A."/>
            <person name="Estrada K."/>
            <person name="Cevallos M.A."/>
            <person name="Morett E."/>
            <person name="Gonzalez V."/>
            <person name="Portillo T."/>
            <person name="Ochoa-Leyva A."/>
            <person name="Jose M.V."/>
            <person name="Sciutto E."/>
            <person name="Landa A."/>
            <person name="Jimenez L."/>
            <person name="Valdes V."/>
            <person name="Carrero J.C."/>
            <person name="Larralde C."/>
            <person name="Morales-Montor J."/>
            <person name="Limon-Lason J."/>
            <person name="Soberon X."/>
            <person name="Laclette J.P."/>
        </authorList>
    </citation>
    <scope>NUCLEOTIDE SEQUENCE [LARGE SCALE GENOMIC DNA]</scope>
</reference>
<protein>
    <submittedName>
        <fullName evidence="6 8">Cyclin k</fullName>
    </submittedName>
</protein>
<dbReference type="InterPro" id="IPR006671">
    <property type="entry name" value="Cyclin_N"/>
</dbReference>
<feature type="domain" description="Cyclin-like" evidence="4">
    <location>
        <begin position="147"/>
        <end position="241"/>
    </location>
</feature>
<dbReference type="Proteomes" id="UP000492820">
    <property type="component" value="Unassembled WGS sequence"/>
</dbReference>
<feature type="compositionally biased region" description="Pro residues" evidence="3">
    <location>
        <begin position="382"/>
        <end position="415"/>
    </location>
</feature>
<evidence type="ECO:0000313" key="8">
    <source>
        <dbReference type="WBParaSite" id="EgrG_000372800"/>
    </source>
</evidence>
<reference evidence="6" key="2">
    <citation type="submission" date="2014-06" db="EMBL/GenBank/DDBJ databases">
        <authorList>
            <person name="Aslett M."/>
        </authorList>
    </citation>
    <scope>NUCLEOTIDE SEQUENCE</scope>
</reference>
<reference evidence="8" key="3">
    <citation type="submission" date="2020-10" db="UniProtKB">
        <authorList>
            <consortium name="WormBaseParasite"/>
        </authorList>
    </citation>
    <scope>IDENTIFICATION</scope>
</reference>
<feature type="compositionally biased region" description="Pro residues" evidence="3">
    <location>
        <begin position="431"/>
        <end position="440"/>
    </location>
</feature>
<dbReference type="InterPro" id="IPR004367">
    <property type="entry name" value="Cyclin_C-dom"/>
</dbReference>
<dbReference type="CDD" id="cd20531">
    <property type="entry name" value="CYCLIN_CCNK_rpt2"/>
    <property type="match status" value="1"/>
</dbReference>
<accession>A0A068WX74</accession>
<proteinExistence type="inferred from homology"/>
<comment type="similarity">
    <text evidence="2">Belongs to the cyclin family.</text>
</comment>
<dbReference type="Gene3D" id="1.10.472.10">
    <property type="entry name" value="Cyclin-like"/>
    <property type="match status" value="2"/>
</dbReference>
<feature type="domain" description="Cyclin-like" evidence="4">
    <location>
        <begin position="40"/>
        <end position="134"/>
    </location>
</feature>
<gene>
    <name evidence="6" type="ORF">EgrG_000372800</name>
</gene>
<feature type="compositionally biased region" description="Low complexity" evidence="3">
    <location>
        <begin position="416"/>
        <end position="430"/>
    </location>
</feature>
<evidence type="ECO:0000313" key="6">
    <source>
        <dbReference type="EMBL" id="CDS24431.1"/>
    </source>
</evidence>
<feature type="domain" description="Cyclin C-terminal" evidence="5">
    <location>
        <begin position="143"/>
        <end position="278"/>
    </location>
</feature>
<dbReference type="GO" id="GO:0016538">
    <property type="term" value="F:cyclin-dependent protein serine/threonine kinase regulator activity"/>
    <property type="evidence" value="ECO:0007669"/>
    <property type="project" value="InterPro"/>
</dbReference>
<feature type="compositionally biased region" description="Pro residues" evidence="3">
    <location>
        <begin position="349"/>
        <end position="375"/>
    </location>
</feature>
<feature type="compositionally biased region" description="Polar residues" evidence="3">
    <location>
        <begin position="255"/>
        <end position="265"/>
    </location>
</feature>
<dbReference type="PANTHER" id="PTHR10026">
    <property type="entry name" value="CYCLIN"/>
    <property type="match status" value="1"/>
</dbReference>
<dbReference type="InterPro" id="IPR036915">
    <property type="entry name" value="Cyclin-like_sf"/>
</dbReference>
<feature type="compositionally biased region" description="Pro residues" evidence="3">
    <location>
        <begin position="274"/>
        <end position="286"/>
    </location>
</feature>
<dbReference type="SUPFAM" id="SSF47954">
    <property type="entry name" value="Cyclin-like"/>
    <property type="match status" value="2"/>
</dbReference>
<evidence type="ECO:0000256" key="1">
    <source>
        <dbReference type="ARBA" id="ARBA00023127"/>
    </source>
</evidence>
<dbReference type="SMART" id="SM01332">
    <property type="entry name" value="Cyclin_C"/>
    <property type="match status" value="1"/>
</dbReference>
<feature type="region of interest" description="Disordered" evidence="3">
    <location>
        <begin position="343"/>
        <end position="440"/>
    </location>
</feature>
<keyword evidence="1 2" id="KW-0195">Cyclin</keyword>
<dbReference type="CDD" id="cd20530">
    <property type="entry name" value="CYCLIN_CCNK_rpt1"/>
    <property type="match status" value="1"/>
</dbReference>
<organism evidence="6">
    <name type="scientific">Echinococcus granulosus</name>
    <name type="common">Hydatid tapeworm</name>
    <dbReference type="NCBI Taxonomy" id="6210"/>
    <lineage>
        <taxon>Eukaryota</taxon>
        <taxon>Metazoa</taxon>
        <taxon>Spiralia</taxon>
        <taxon>Lophotrochozoa</taxon>
        <taxon>Platyhelminthes</taxon>
        <taxon>Cestoda</taxon>
        <taxon>Eucestoda</taxon>
        <taxon>Cyclophyllidea</taxon>
        <taxon>Taeniidae</taxon>
        <taxon>Echinococcus</taxon>
        <taxon>Echinococcus granulosus group</taxon>
    </lineage>
</organism>
<dbReference type="FunFam" id="1.10.472.10:FF:000021">
    <property type="entry name" value="Cyclin-K (Predicted)"/>
    <property type="match status" value="1"/>
</dbReference>
<sequence>MDQHQMPCWYYEKEDFLRTPSILDGVDQQTETRYRREGARFILDLSTRLHLRYDTWATAIVFFHRFYMCHSFKAFPRHVTAACCLMLAGKVEETPKKCRDIIRTARELLPPELFATFGNDPREEVMMYERVLLKTIKFDLQVTHPYSFLLQYAKRLKGSQEKIKEIVQMAWSFINDSLETTLCLQWEPEIVACAVLYLATRMKSWPVTDWHGRRPGQPWWECFVEGMTVEVMEDICHRILDIYSDGNKSGGGETVTKSDAPPQTGSKRRSHHAPSPPPPPPPPPLQPLKKPMEAVQLQSSNNNATMATTTASGLVWNQTMPRYEHGILPTAFPQPFVGVGSASTTLVGAPPPPPPPPPAIPLAPPLPPPPPPPLPTVLTTQAPPPPPPPPPGGPWLLPPGHPPPPLMSVVVPPPSAAAAAAAAAFVATPSGFPPHPPLAP</sequence>
<dbReference type="InterPro" id="IPR043198">
    <property type="entry name" value="Cyclin/Ssn8"/>
</dbReference>
<dbReference type="InterPro" id="IPR013763">
    <property type="entry name" value="Cyclin-like_dom"/>
</dbReference>
<dbReference type="EMBL" id="LK028605">
    <property type="protein sequence ID" value="CDS24431.1"/>
    <property type="molecule type" value="Genomic_DNA"/>
</dbReference>
<evidence type="ECO:0000256" key="3">
    <source>
        <dbReference type="SAM" id="MobiDB-lite"/>
    </source>
</evidence>
<evidence type="ECO:0000259" key="4">
    <source>
        <dbReference type="SMART" id="SM00385"/>
    </source>
</evidence>
<evidence type="ECO:0000313" key="7">
    <source>
        <dbReference type="Proteomes" id="UP000492820"/>
    </source>
</evidence>
<name>A0A068WX74_ECHGR</name>
<feature type="region of interest" description="Disordered" evidence="3">
    <location>
        <begin position="247"/>
        <end position="289"/>
    </location>
</feature>
<dbReference type="SMART" id="SM00385">
    <property type="entry name" value="CYCLIN"/>
    <property type="match status" value="2"/>
</dbReference>
<dbReference type="GO" id="GO:0006357">
    <property type="term" value="P:regulation of transcription by RNA polymerase II"/>
    <property type="evidence" value="ECO:0007669"/>
    <property type="project" value="InterPro"/>
</dbReference>
<evidence type="ECO:0000259" key="5">
    <source>
        <dbReference type="SMART" id="SM01332"/>
    </source>
</evidence>
<dbReference type="Pfam" id="PF21797">
    <property type="entry name" value="CycT2-like_C"/>
    <property type="match status" value="1"/>
</dbReference>
<dbReference type="WBParaSite" id="EgrG_000372800">
    <property type="protein sequence ID" value="EgrG_000372800"/>
    <property type="gene ID" value="EgrG_000372800"/>
</dbReference>
<evidence type="ECO:0000256" key="2">
    <source>
        <dbReference type="RuleBase" id="RU000383"/>
    </source>
</evidence>
<dbReference type="Pfam" id="PF00134">
    <property type="entry name" value="Cyclin_N"/>
    <property type="match status" value="1"/>
</dbReference>